<organism evidence="3 4">
    <name type="scientific">Sedimentisphaera cyanobacteriorum</name>
    <dbReference type="NCBI Taxonomy" id="1940790"/>
    <lineage>
        <taxon>Bacteria</taxon>
        <taxon>Pseudomonadati</taxon>
        <taxon>Planctomycetota</taxon>
        <taxon>Phycisphaerae</taxon>
        <taxon>Sedimentisphaerales</taxon>
        <taxon>Sedimentisphaeraceae</taxon>
        <taxon>Sedimentisphaera</taxon>
    </lineage>
</organism>
<reference evidence="4" key="1">
    <citation type="submission" date="2017-02" db="EMBL/GenBank/DDBJ databases">
        <title>Comparative genomics and description of representatives of a novel lineage of planctomycetes thriving in anoxic sediments.</title>
        <authorList>
            <person name="Spring S."/>
            <person name="Bunk B."/>
            <person name="Sproer C."/>
            <person name="Klenk H.-P."/>
        </authorList>
    </citation>
    <scope>NUCLEOTIDE SEQUENCE [LARGE SCALE GENOMIC DNA]</scope>
    <source>
        <strain evidence="4">L21-RPul-D3</strain>
    </source>
</reference>
<name>A0A1Q2HNR0_9BACT</name>
<dbReference type="Pfam" id="PF16561">
    <property type="entry name" value="AMPK1_CBM"/>
    <property type="match status" value="1"/>
</dbReference>
<sequence length="95" mass="10815">MARKKNNVRRRRVEFEYEADPGSEVYVAGSFNDWKEDAKKLKDQDGNGNFKAAAMIPLGTHEYKFKVSGKWCIDPNNPNISKNCHGTLNNVLIVE</sequence>
<dbReference type="STRING" id="1940790.L21SP3_00794"/>
<feature type="domain" description="AMP-activated protein kinase glycogen-binding" evidence="2">
    <location>
        <begin position="13"/>
        <end position="95"/>
    </location>
</feature>
<evidence type="ECO:0000259" key="2">
    <source>
        <dbReference type="Pfam" id="PF16561"/>
    </source>
</evidence>
<dbReference type="InterPro" id="IPR032640">
    <property type="entry name" value="AMPK1_CBM"/>
</dbReference>
<dbReference type="Proteomes" id="UP000188273">
    <property type="component" value="Chromosome"/>
</dbReference>
<dbReference type="PANTHER" id="PTHR10343">
    <property type="entry name" value="5'-AMP-ACTIVATED PROTEIN KINASE , BETA SUBUNIT"/>
    <property type="match status" value="1"/>
</dbReference>
<dbReference type="Gene3D" id="2.60.40.10">
    <property type="entry name" value="Immunoglobulins"/>
    <property type="match status" value="1"/>
</dbReference>
<dbReference type="SUPFAM" id="SSF81296">
    <property type="entry name" value="E set domains"/>
    <property type="match status" value="1"/>
</dbReference>
<evidence type="ECO:0000256" key="1">
    <source>
        <dbReference type="ARBA" id="ARBA00010926"/>
    </source>
</evidence>
<protein>
    <recommendedName>
        <fullName evidence="2">AMP-activated protein kinase glycogen-binding domain-containing protein</fullName>
    </recommendedName>
</protein>
<gene>
    <name evidence="3" type="ORF">L21SP3_00794</name>
</gene>
<accession>A0A1Q2HNR0</accession>
<dbReference type="AlphaFoldDB" id="A0A1Q2HNR0"/>
<evidence type="ECO:0000313" key="4">
    <source>
        <dbReference type="Proteomes" id="UP000188273"/>
    </source>
</evidence>
<dbReference type="InterPro" id="IPR050827">
    <property type="entry name" value="CRP1_MDG1_kinase"/>
</dbReference>
<dbReference type="EMBL" id="CP019633">
    <property type="protein sequence ID" value="AQQ09000.1"/>
    <property type="molecule type" value="Genomic_DNA"/>
</dbReference>
<dbReference type="InterPro" id="IPR013783">
    <property type="entry name" value="Ig-like_fold"/>
</dbReference>
<dbReference type="OrthoDB" id="9811945at2"/>
<proteinExistence type="inferred from homology"/>
<dbReference type="KEGG" id="pbu:L21SP3_00794"/>
<keyword evidence="4" id="KW-1185">Reference proteome</keyword>
<dbReference type="RefSeq" id="WP_077539462.1">
    <property type="nucleotide sequence ID" value="NZ_CP019633.1"/>
</dbReference>
<dbReference type="InterPro" id="IPR014756">
    <property type="entry name" value="Ig_E-set"/>
</dbReference>
<dbReference type="CDD" id="cd02859">
    <property type="entry name" value="E_set_AMPKbeta_like_N"/>
    <property type="match status" value="1"/>
</dbReference>
<dbReference type="PANTHER" id="PTHR10343:SF84">
    <property type="entry name" value="5'-AMP-ACTIVATED PROTEIN KINASE SUBUNIT BETA-1"/>
    <property type="match status" value="1"/>
</dbReference>
<comment type="similarity">
    <text evidence="1">Belongs to the 5'-AMP-activated protein kinase beta subunit family.</text>
</comment>
<evidence type="ECO:0000313" key="3">
    <source>
        <dbReference type="EMBL" id="AQQ09000.1"/>
    </source>
</evidence>